<organism evidence="6">
    <name type="scientific">Picocystis salinarum</name>
    <dbReference type="NCBI Taxonomy" id="88271"/>
    <lineage>
        <taxon>Eukaryota</taxon>
        <taxon>Viridiplantae</taxon>
        <taxon>Chlorophyta</taxon>
        <taxon>Picocystophyceae</taxon>
        <taxon>Picocystales</taxon>
        <taxon>Picocystaceae</taxon>
        <taxon>Picocystis</taxon>
    </lineage>
</organism>
<dbReference type="SMART" id="SM01117">
    <property type="entry name" value="Cyt-b5"/>
    <property type="match status" value="1"/>
</dbReference>
<evidence type="ECO:0000256" key="4">
    <source>
        <dbReference type="ARBA" id="ARBA00038168"/>
    </source>
</evidence>
<comment type="similarity">
    <text evidence="4">Belongs to the cytochrome b5 family.</text>
</comment>
<evidence type="ECO:0000256" key="2">
    <source>
        <dbReference type="ARBA" id="ARBA00022723"/>
    </source>
</evidence>
<evidence type="ECO:0000256" key="1">
    <source>
        <dbReference type="ARBA" id="ARBA00022617"/>
    </source>
</evidence>
<dbReference type="GO" id="GO:0020037">
    <property type="term" value="F:heme binding"/>
    <property type="evidence" value="ECO:0007669"/>
    <property type="project" value="TreeGrafter"/>
</dbReference>
<proteinExistence type="inferred from homology"/>
<sequence length="465" mass="52260">MAVRHVAVDPEGCSSLDEGDAEYIKDVWNAWELQVVAKEGLETCRNARKTVAILDQQDVAVDVGTEMELVLDKGSDVVVTAVVQKGWVKPGCIALGEDLRHSLHLVHHMNSRWVRYCPKPAELPLDLLKLELEVRRIKTSGKNNKISEVDGVELAASLQEELQGIIVAVGQVVLLPYQGVMLAAQVMGTSNLSEEEKEAALFFHCYRGRVTTNTFISVSVPDNIDAGIILHNCTKAPETTPARGEVDVYTNDGEWFPVKKQILRPCISFTTHVRKAAGARISVHVDVPCLIFDKVLIFLELQAQNKEREYEVDIGALESLLTAAEVLNNCALRDFCLDRLGDFSSRMRLYCWEEVIQNNSKGGVWIAIDGMVLDVKRWLPEHPGGQRIIPEQAKNVDSTTFFEVYHASRESFLYLKHFYIGEVQEDDLCLIPRSTLPSEEFLVQLREYTDFRISNKPAVETFKSF</sequence>
<dbReference type="PANTHER" id="PTHR19359:SF95">
    <property type="entry name" value="CYTOCHROME B5 TYPE B"/>
    <property type="match status" value="1"/>
</dbReference>
<dbReference type="PANTHER" id="PTHR19359">
    <property type="entry name" value="CYTOCHROME B5"/>
    <property type="match status" value="1"/>
</dbReference>
<dbReference type="GO" id="GO:0046872">
    <property type="term" value="F:metal ion binding"/>
    <property type="evidence" value="ECO:0007669"/>
    <property type="project" value="UniProtKB-KW"/>
</dbReference>
<evidence type="ECO:0000259" key="5">
    <source>
        <dbReference type="PROSITE" id="PS50255"/>
    </source>
</evidence>
<dbReference type="InterPro" id="IPR001199">
    <property type="entry name" value="Cyt_B5-like_heme/steroid-bd"/>
</dbReference>
<dbReference type="AlphaFoldDB" id="A0A7S3UBV0"/>
<dbReference type="Pfam" id="PF00173">
    <property type="entry name" value="Cyt-b5"/>
    <property type="match status" value="1"/>
</dbReference>
<dbReference type="SUPFAM" id="SSF55856">
    <property type="entry name" value="Cytochrome b5-like heme/steroid binding domain"/>
    <property type="match status" value="1"/>
</dbReference>
<dbReference type="GO" id="GO:0016020">
    <property type="term" value="C:membrane"/>
    <property type="evidence" value="ECO:0007669"/>
    <property type="project" value="TreeGrafter"/>
</dbReference>
<name>A0A7S3UBV0_9CHLO</name>
<dbReference type="PROSITE" id="PS50255">
    <property type="entry name" value="CYTOCHROME_B5_2"/>
    <property type="match status" value="1"/>
</dbReference>
<keyword evidence="3" id="KW-0408">Iron</keyword>
<dbReference type="InterPro" id="IPR050668">
    <property type="entry name" value="Cytochrome_b5"/>
</dbReference>
<feature type="domain" description="Cytochrome b5 heme-binding" evidence="5">
    <location>
        <begin position="347"/>
        <end position="424"/>
    </location>
</feature>
<reference evidence="6" key="1">
    <citation type="submission" date="2021-01" db="EMBL/GenBank/DDBJ databases">
        <authorList>
            <person name="Corre E."/>
            <person name="Pelletier E."/>
            <person name="Niang G."/>
            <person name="Scheremetjew M."/>
            <person name="Finn R."/>
            <person name="Kale V."/>
            <person name="Holt S."/>
            <person name="Cochrane G."/>
            <person name="Meng A."/>
            <person name="Brown T."/>
            <person name="Cohen L."/>
        </authorList>
    </citation>
    <scope>NUCLEOTIDE SEQUENCE</scope>
    <source>
        <strain evidence="6">CCMP1897</strain>
    </source>
</reference>
<dbReference type="InterPro" id="IPR036400">
    <property type="entry name" value="Cyt_B5-like_heme/steroid_sf"/>
</dbReference>
<gene>
    <name evidence="6" type="ORF">PSAL00342_LOCUS3308</name>
</gene>
<accession>A0A7S3UBV0</accession>
<evidence type="ECO:0000313" key="6">
    <source>
        <dbReference type="EMBL" id="CAE0609489.1"/>
    </source>
</evidence>
<evidence type="ECO:0000256" key="3">
    <source>
        <dbReference type="ARBA" id="ARBA00023004"/>
    </source>
</evidence>
<keyword evidence="2" id="KW-0479">Metal-binding</keyword>
<dbReference type="Gene3D" id="3.10.120.10">
    <property type="entry name" value="Cytochrome b5-like heme/steroid binding domain"/>
    <property type="match status" value="1"/>
</dbReference>
<dbReference type="EMBL" id="HBIS01003661">
    <property type="protein sequence ID" value="CAE0609489.1"/>
    <property type="molecule type" value="Transcribed_RNA"/>
</dbReference>
<protein>
    <recommendedName>
        <fullName evidence="5">Cytochrome b5 heme-binding domain-containing protein</fullName>
    </recommendedName>
</protein>
<keyword evidence="1" id="KW-0349">Heme</keyword>